<keyword evidence="4" id="KW-1185">Reference proteome</keyword>
<name>A0A9W6W631_9ACTN</name>
<reference evidence="3" key="1">
    <citation type="submission" date="2023-03" db="EMBL/GenBank/DDBJ databases">
        <title>Actinoallomurus iriomotensis NBRC 103684.</title>
        <authorList>
            <person name="Ichikawa N."/>
            <person name="Sato H."/>
            <person name="Tonouchi N."/>
        </authorList>
    </citation>
    <scope>NUCLEOTIDE SEQUENCE</scope>
    <source>
        <strain evidence="3">NBRC 103684</strain>
    </source>
</reference>
<dbReference type="EMBL" id="BSTK01000021">
    <property type="protein sequence ID" value="GLY91612.1"/>
    <property type="molecule type" value="Genomic_DNA"/>
</dbReference>
<organism evidence="3 4">
    <name type="scientific">Actinoallomurus iriomotensis</name>
    <dbReference type="NCBI Taxonomy" id="478107"/>
    <lineage>
        <taxon>Bacteria</taxon>
        <taxon>Bacillati</taxon>
        <taxon>Actinomycetota</taxon>
        <taxon>Actinomycetes</taxon>
        <taxon>Streptosporangiales</taxon>
        <taxon>Thermomonosporaceae</taxon>
        <taxon>Actinoallomurus</taxon>
    </lineage>
</organism>
<evidence type="ECO:0000256" key="2">
    <source>
        <dbReference type="SAM" id="Phobius"/>
    </source>
</evidence>
<dbReference type="Pfam" id="PF06912">
    <property type="entry name" value="DUF1275"/>
    <property type="match status" value="2"/>
</dbReference>
<evidence type="ECO:0000313" key="3">
    <source>
        <dbReference type="EMBL" id="GLY91612.1"/>
    </source>
</evidence>
<keyword evidence="2" id="KW-0472">Membrane</keyword>
<keyword evidence="2" id="KW-0812">Transmembrane</keyword>
<sequence>MSGGAAMAERRTPRTGRLTAAVVLLALGSGAVDAFSFAGLGAVFASVMTGNLVLLGVSVVHAHLDTAVAAVSAITAYVGGVLAASFWLRTHLGATEEGRTRAPRPRAGDAGPVRVPPSYRRGREPPSGVRTRRYGGRSNRGYGRGRPRASGDTYLGRTAPCPKGTGRRAGRPSRTSGLATAEWPARVRAVLTVAPVAQAAVLGGWLVTGGRPGPAAQSGMLALSAFAMGAQSAGVNTLPLTGAATTYLTGTLTTLTTEVVSRAYPTKPVRGEAAYGRRAAGRRIGRARPGGAAATMRRRLAILAAALAGAGLDAVLLTWLRPAAPALPLAVTLTVVLVLARNR</sequence>
<protein>
    <recommendedName>
        <fullName evidence="5">DUF1275 domain-containing protein</fullName>
    </recommendedName>
</protein>
<keyword evidence="2" id="KW-1133">Transmembrane helix</keyword>
<evidence type="ECO:0008006" key="5">
    <source>
        <dbReference type="Google" id="ProtNLM"/>
    </source>
</evidence>
<dbReference type="PANTHER" id="PTHR37314">
    <property type="entry name" value="SLR0142 PROTEIN"/>
    <property type="match status" value="1"/>
</dbReference>
<feature type="transmembrane region" description="Helical" evidence="2">
    <location>
        <begin position="69"/>
        <end position="88"/>
    </location>
</feature>
<evidence type="ECO:0000313" key="4">
    <source>
        <dbReference type="Proteomes" id="UP001165074"/>
    </source>
</evidence>
<proteinExistence type="predicted"/>
<feature type="region of interest" description="Disordered" evidence="1">
    <location>
        <begin position="96"/>
        <end position="178"/>
    </location>
</feature>
<comment type="caution">
    <text evidence="3">The sequence shown here is derived from an EMBL/GenBank/DDBJ whole genome shotgun (WGS) entry which is preliminary data.</text>
</comment>
<evidence type="ECO:0000256" key="1">
    <source>
        <dbReference type="SAM" id="MobiDB-lite"/>
    </source>
</evidence>
<gene>
    <name evidence="3" type="ORF">Airi02_095400</name>
</gene>
<accession>A0A9W6W631</accession>
<dbReference type="InterPro" id="IPR010699">
    <property type="entry name" value="DUF1275"/>
</dbReference>
<dbReference type="AlphaFoldDB" id="A0A9W6W631"/>
<feature type="transmembrane region" description="Helical" evidence="2">
    <location>
        <begin position="300"/>
        <end position="317"/>
    </location>
</feature>
<feature type="transmembrane region" description="Helical" evidence="2">
    <location>
        <begin position="323"/>
        <end position="340"/>
    </location>
</feature>
<dbReference type="PANTHER" id="PTHR37314:SF4">
    <property type="entry name" value="UPF0700 TRANSMEMBRANE PROTEIN YOAK"/>
    <property type="match status" value="1"/>
</dbReference>
<dbReference type="Proteomes" id="UP001165074">
    <property type="component" value="Unassembled WGS sequence"/>
</dbReference>